<keyword evidence="3" id="KW-1133">Transmembrane helix</keyword>
<gene>
    <name evidence="4" type="ORF">F7D09_0015</name>
</gene>
<protein>
    <submittedName>
        <fullName evidence="4">Sensory Transduction Protein Kinase</fullName>
    </submittedName>
</protein>
<evidence type="ECO:0000256" key="1">
    <source>
        <dbReference type="SAM" id="Coils"/>
    </source>
</evidence>
<name>A0A6I1GI57_9BIFI</name>
<evidence type="ECO:0000256" key="3">
    <source>
        <dbReference type="SAM" id="Phobius"/>
    </source>
</evidence>
<keyword evidence="4" id="KW-0418">Kinase</keyword>
<keyword evidence="3" id="KW-0812">Transmembrane</keyword>
<feature type="transmembrane region" description="Helical" evidence="3">
    <location>
        <begin position="53"/>
        <end position="72"/>
    </location>
</feature>
<dbReference type="Gene3D" id="3.30.565.10">
    <property type="entry name" value="Histidine kinase-like ATPase, C-terminal domain"/>
    <property type="match status" value="1"/>
</dbReference>
<keyword evidence="3" id="KW-0472">Membrane</keyword>
<dbReference type="GO" id="GO:0016301">
    <property type="term" value="F:kinase activity"/>
    <property type="evidence" value="ECO:0007669"/>
    <property type="project" value="UniProtKB-KW"/>
</dbReference>
<feature type="transmembrane region" description="Helical" evidence="3">
    <location>
        <begin position="117"/>
        <end position="135"/>
    </location>
</feature>
<keyword evidence="1" id="KW-0175">Coiled coil</keyword>
<evidence type="ECO:0000313" key="4">
    <source>
        <dbReference type="EMBL" id="KAB7791340.1"/>
    </source>
</evidence>
<comment type="caution">
    <text evidence="4">The sequence shown here is derived from an EMBL/GenBank/DDBJ whole genome shotgun (WGS) entry which is preliminary data.</text>
</comment>
<feature type="coiled-coil region" evidence="1">
    <location>
        <begin position="159"/>
        <end position="193"/>
    </location>
</feature>
<dbReference type="InterPro" id="IPR036890">
    <property type="entry name" value="HATPase_C_sf"/>
</dbReference>
<organism evidence="4 5">
    <name type="scientific">Bifidobacterium leontopitheci</name>
    <dbReference type="NCBI Taxonomy" id="2650774"/>
    <lineage>
        <taxon>Bacteria</taxon>
        <taxon>Bacillati</taxon>
        <taxon>Actinomycetota</taxon>
        <taxon>Actinomycetes</taxon>
        <taxon>Bifidobacteriales</taxon>
        <taxon>Bifidobacteriaceae</taxon>
        <taxon>Bifidobacterium</taxon>
    </lineage>
</organism>
<dbReference type="Proteomes" id="UP000441772">
    <property type="component" value="Unassembled WGS sequence"/>
</dbReference>
<keyword evidence="5" id="KW-1185">Reference proteome</keyword>
<sequence length="417" mass="45463">MAVTPMVQPGRKRSAYTIRLHRLRLPAEAIGIVACCIPFAIDCLQIRISQWQDVLFAVLYAVGLIGLSWRPLPACVLLCAVQLGELLLPLDIQGPDPIWGACLAVIGLAVSRPVGVAASTAVLMMCAVPLGYWMYGSAVDMLALSPMLAFAAAFTVGYVSRLRERMTEEHRRIEKARSELERQRRQLELVHVLHDSVAGSCAYSIMMCRKLRDGDHELDADTAFVISDIERTLTQTLHELRNTVISPMRSELDGDGAVDDMADRTSQSSSGRQDRAAVAGSDVTALSSLRWRQAERLATLGFDGTIQLRGPIAGCREIPLLQTILLEATNNIIAHGSAGPYAIVITAEPDGGFRMSASNQCGAAKPDDQRDHHGLTMLRALVETHHGVMRAGATDGEWILYVEIPAEKCETADDVRQ</sequence>
<reference evidence="4 5" key="1">
    <citation type="submission" date="2019-09" db="EMBL/GenBank/DDBJ databases">
        <title>Characterization of the phylogenetic diversity of two novel species belonging to the genus Bifidobacterium: Bifidobacterium cebidarum sp. nov. and Bifidobacterium leontopitheci sp. nov.</title>
        <authorList>
            <person name="Lugli G.A."/>
            <person name="Duranti S."/>
            <person name="Milani C."/>
            <person name="Turroni F."/>
            <person name="Ventura M."/>
        </authorList>
    </citation>
    <scope>NUCLEOTIDE SEQUENCE [LARGE SCALE GENOMIC DNA]</scope>
    <source>
        <strain evidence="4 5">LMG 31471</strain>
    </source>
</reference>
<feature type="region of interest" description="Disordered" evidence="2">
    <location>
        <begin position="251"/>
        <end position="277"/>
    </location>
</feature>
<accession>A0A6I1GI57</accession>
<proteinExistence type="predicted"/>
<dbReference type="AlphaFoldDB" id="A0A6I1GI57"/>
<evidence type="ECO:0000256" key="2">
    <source>
        <dbReference type="SAM" id="MobiDB-lite"/>
    </source>
</evidence>
<dbReference type="EMBL" id="WBVT01000001">
    <property type="protein sequence ID" value="KAB7791340.1"/>
    <property type="molecule type" value="Genomic_DNA"/>
</dbReference>
<feature type="transmembrane region" description="Helical" evidence="3">
    <location>
        <begin position="23"/>
        <end position="41"/>
    </location>
</feature>
<evidence type="ECO:0000313" key="5">
    <source>
        <dbReference type="Proteomes" id="UP000441772"/>
    </source>
</evidence>
<feature type="transmembrane region" description="Helical" evidence="3">
    <location>
        <begin position="141"/>
        <end position="162"/>
    </location>
</feature>
<keyword evidence="4" id="KW-0808">Transferase</keyword>